<sequence length="141" mass="15283">MAFSFALHEELPTLTKPPVSRIQLVQYAGASGDFNPIHTVDEEAIASGLPGVIAHGMLTMAFVGQLLTDLLGEQGTLRHWQVRFRGMVFPGDEITCGGRVKERAEEGAVTRVVCDVFARTRDERVVIAGEATLMVATQDVS</sequence>
<comment type="caution">
    <text evidence="2">The sequence shown here is derived from an EMBL/GenBank/DDBJ whole genome shotgun (WGS) entry which is preliminary data.</text>
</comment>
<evidence type="ECO:0000313" key="2">
    <source>
        <dbReference type="EMBL" id="OAG84799.1"/>
    </source>
</evidence>
<keyword evidence="5" id="KW-1185">Reference proteome</keyword>
<dbReference type="GO" id="GO:0005835">
    <property type="term" value="C:fatty acid synthase complex"/>
    <property type="evidence" value="ECO:0007669"/>
    <property type="project" value="InterPro"/>
</dbReference>
<organism evidence="2 4">
    <name type="scientific">Ferroacidibacillus organovorans</name>
    <dbReference type="NCBI Taxonomy" id="1765683"/>
    <lineage>
        <taxon>Bacteria</taxon>
        <taxon>Bacillati</taxon>
        <taxon>Bacillota</taxon>
        <taxon>Bacilli</taxon>
        <taxon>Bacillales</taxon>
        <taxon>Alicyclobacillaceae</taxon>
        <taxon>Ferroacidibacillus</taxon>
    </lineage>
</organism>
<accession>A0A162T2B0</accession>
<dbReference type="PANTHER" id="PTHR43841">
    <property type="entry name" value="3-HYDROXYACYL-THIOESTER DEHYDRATASE HTDX-RELATED"/>
    <property type="match status" value="1"/>
</dbReference>
<dbReference type="InterPro" id="IPR003965">
    <property type="entry name" value="Fatty_acid_synthase"/>
</dbReference>
<proteinExistence type="predicted"/>
<evidence type="ECO:0000259" key="1">
    <source>
        <dbReference type="Pfam" id="PF01575"/>
    </source>
</evidence>
<dbReference type="GO" id="GO:0006633">
    <property type="term" value="P:fatty acid biosynthetic process"/>
    <property type="evidence" value="ECO:0007669"/>
    <property type="project" value="InterPro"/>
</dbReference>
<dbReference type="Proteomes" id="UP000190229">
    <property type="component" value="Unassembled WGS sequence"/>
</dbReference>
<dbReference type="InterPro" id="IPR002539">
    <property type="entry name" value="MaoC-like_dom"/>
</dbReference>
<dbReference type="Gene3D" id="3.10.129.10">
    <property type="entry name" value="Hotdog Thioesterase"/>
    <property type="match status" value="1"/>
</dbReference>
<dbReference type="RefSeq" id="WP_067567635.1">
    <property type="nucleotide sequence ID" value="NZ_LSUQ01000097.1"/>
</dbReference>
<dbReference type="Pfam" id="PF01575">
    <property type="entry name" value="MaoC_dehydratas"/>
    <property type="match status" value="1"/>
</dbReference>
<dbReference type="SUPFAM" id="SSF54637">
    <property type="entry name" value="Thioesterase/thiol ester dehydrase-isomerase"/>
    <property type="match status" value="1"/>
</dbReference>
<evidence type="ECO:0000313" key="4">
    <source>
        <dbReference type="Proteomes" id="UP000077421"/>
    </source>
</evidence>
<dbReference type="AlphaFoldDB" id="A0A162T2B0"/>
<dbReference type="GO" id="GO:0004312">
    <property type="term" value="F:fatty acid synthase activity"/>
    <property type="evidence" value="ECO:0007669"/>
    <property type="project" value="InterPro"/>
</dbReference>
<dbReference type="PRINTS" id="PR01483">
    <property type="entry name" value="FASYNTHASE"/>
</dbReference>
<dbReference type="STRING" id="1765683.B2M26_02770"/>
<reference evidence="2 4" key="1">
    <citation type="submission" date="2016-02" db="EMBL/GenBank/DDBJ databases">
        <title>Draft genome sequence of Acidibacillus ferrooxidans SLC66.</title>
        <authorList>
            <person name="Oliveira G."/>
            <person name="Nancucheo I."/>
            <person name="Dall'Agnol H."/>
            <person name="Johnson B."/>
            <person name="Oliveira R."/>
            <person name="Nunes G.L."/>
            <person name="Tzotzos G."/>
            <person name="Orellana S.C."/>
            <person name="Salim A.C."/>
            <person name="Araujo F.M."/>
        </authorList>
    </citation>
    <scope>NUCLEOTIDE SEQUENCE [LARGE SCALE GENOMIC DNA]</scope>
    <source>
        <strain evidence="2 4">SLC66</strain>
    </source>
</reference>
<name>A0A162T2B0_9BACL</name>
<dbReference type="OrthoDB" id="9801625at2"/>
<dbReference type="Proteomes" id="UP000077421">
    <property type="component" value="Unassembled WGS sequence"/>
</dbReference>
<dbReference type="InterPro" id="IPR029069">
    <property type="entry name" value="HotDog_dom_sf"/>
</dbReference>
<feature type="domain" description="MaoC-like" evidence="1">
    <location>
        <begin position="15"/>
        <end position="102"/>
    </location>
</feature>
<protein>
    <submittedName>
        <fullName evidence="2">Dehydratase</fullName>
    </submittedName>
</protein>
<evidence type="ECO:0000313" key="3">
    <source>
        <dbReference type="EMBL" id="OPG17344.1"/>
    </source>
</evidence>
<reference evidence="3 5" key="2">
    <citation type="submission" date="2017-02" db="EMBL/GenBank/DDBJ databases">
        <title>Draft genome of Acidibacillus ferrooxidans Huett2.</title>
        <authorList>
            <person name="Schopf S."/>
        </authorList>
    </citation>
    <scope>NUCLEOTIDE SEQUENCE [LARGE SCALE GENOMIC DNA]</scope>
    <source>
        <strain evidence="3 5">Huett2</strain>
    </source>
</reference>
<dbReference type="EMBL" id="LSUQ01000097">
    <property type="protein sequence ID" value="OAG84799.1"/>
    <property type="molecule type" value="Genomic_DNA"/>
</dbReference>
<dbReference type="PANTHER" id="PTHR43841:SF3">
    <property type="entry name" value="(3R)-HYDROXYACYL-ACP DEHYDRATASE SUBUNIT HADB"/>
    <property type="match status" value="1"/>
</dbReference>
<gene>
    <name evidence="2" type="ORF">AYW79_15040</name>
    <name evidence="3" type="ORF">B2M26_02770</name>
</gene>
<dbReference type="EMBL" id="MWPS01000005">
    <property type="protein sequence ID" value="OPG17344.1"/>
    <property type="molecule type" value="Genomic_DNA"/>
</dbReference>
<evidence type="ECO:0000313" key="5">
    <source>
        <dbReference type="Proteomes" id="UP000190229"/>
    </source>
</evidence>